<feature type="region of interest" description="Disordered" evidence="1">
    <location>
        <begin position="153"/>
        <end position="220"/>
    </location>
</feature>
<dbReference type="SUPFAM" id="SSF47598">
    <property type="entry name" value="Ribbon-helix-helix"/>
    <property type="match status" value="1"/>
</dbReference>
<sequence length="220" mass="22731">MDLSPYLASVREGVTNAAALADENTQQVAQRLGTAIDSSTRLAMIRALSDAASTISADLAPASVEVRIVGGDPEFAVSVPTAPSEPTMIAPAAEEPAEPEEPEVGAEDEPIARISLRLPASVKTKVDELADADGISTNAWLQRAILDAINERRRPPHIPHPPTPPGPPGGVFGPDGPFGPNGIFGPGGVFGHGGPAGKNRNREGRGRSHPGGQSVQGWVK</sequence>
<comment type="caution">
    <text evidence="2">The sequence shown here is derived from an EMBL/GenBank/DDBJ whole genome shotgun (WGS) entry which is preliminary data.</text>
</comment>
<feature type="compositionally biased region" description="Gly residues" evidence="1">
    <location>
        <begin position="182"/>
        <end position="196"/>
    </location>
</feature>
<gene>
    <name evidence="2" type="ORF">BKA15_003996</name>
</gene>
<feature type="compositionally biased region" description="Polar residues" evidence="1">
    <location>
        <begin position="211"/>
        <end position="220"/>
    </location>
</feature>
<reference evidence="2 3" key="1">
    <citation type="submission" date="2020-07" db="EMBL/GenBank/DDBJ databases">
        <title>Sequencing the genomes of 1000 actinobacteria strains.</title>
        <authorList>
            <person name="Klenk H.-P."/>
        </authorList>
    </citation>
    <scope>NUCLEOTIDE SEQUENCE [LARGE SCALE GENOMIC DNA]</scope>
    <source>
        <strain evidence="2 3">DSM 22083</strain>
    </source>
</reference>
<evidence type="ECO:0008006" key="4">
    <source>
        <dbReference type="Google" id="ProtNLM"/>
    </source>
</evidence>
<evidence type="ECO:0000313" key="3">
    <source>
        <dbReference type="Proteomes" id="UP000569914"/>
    </source>
</evidence>
<accession>A0A7Y9I9K2</accession>
<feature type="compositionally biased region" description="Pro residues" evidence="1">
    <location>
        <begin position="158"/>
        <end position="168"/>
    </location>
</feature>
<dbReference type="AlphaFoldDB" id="A0A7Y9I9K2"/>
<protein>
    <recommendedName>
        <fullName evidence="4">Ribbon-helix-helix protein, copG family</fullName>
    </recommendedName>
</protein>
<name>A0A7Y9I9K2_9ACTN</name>
<evidence type="ECO:0000313" key="2">
    <source>
        <dbReference type="EMBL" id="NYE72667.1"/>
    </source>
</evidence>
<evidence type="ECO:0000256" key="1">
    <source>
        <dbReference type="SAM" id="MobiDB-lite"/>
    </source>
</evidence>
<dbReference type="RefSeq" id="WP_179753629.1">
    <property type="nucleotide sequence ID" value="NZ_JACCBU010000001.1"/>
</dbReference>
<dbReference type="GO" id="GO:0006355">
    <property type="term" value="P:regulation of DNA-templated transcription"/>
    <property type="evidence" value="ECO:0007669"/>
    <property type="project" value="InterPro"/>
</dbReference>
<dbReference type="EMBL" id="JACCBU010000001">
    <property type="protein sequence ID" value="NYE72667.1"/>
    <property type="molecule type" value="Genomic_DNA"/>
</dbReference>
<keyword evidence="3" id="KW-1185">Reference proteome</keyword>
<proteinExistence type="predicted"/>
<dbReference type="Proteomes" id="UP000569914">
    <property type="component" value="Unassembled WGS sequence"/>
</dbReference>
<dbReference type="InterPro" id="IPR010985">
    <property type="entry name" value="Ribbon_hlx_hlx"/>
</dbReference>
<organism evidence="2 3">
    <name type="scientific">Microlunatus parietis</name>
    <dbReference type="NCBI Taxonomy" id="682979"/>
    <lineage>
        <taxon>Bacteria</taxon>
        <taxon>Bacillati</taxon>
        <taxon>Actinomycetota</taxon>
        <taxon>Actinomycetes</taxon>
        <taxon>Propionibacteriales</taxon>
        <taxon>Propionibacteriaceae</taxon>
        <taxon>Microlunatus</taxon>
    </lineage>
</organism>